<dbReference type="OrthoDB" id="774557at2759"/>
<feature type="compositionally biased region" description="Pro residues" evidence="1">
    <location>
        <begin position="477"/>
        <end position="506"/>
    </location>
</feature>
<feature type="region of interest" description="Disordered" evidence="1">
    <location>
        <begin position="314"/>
        <end position="445"/>
    </location>
</feature>
<evidence type="ECO:0000313" key="3">
    <source>
        <dbReference type="Proteomes" id="UP000292702"/>
    </source>
</evidence>
<evidence type="ECO:0000256" key="1">
    <source>
        <dbReference type="SAM" id="MobiDB-lite"/>
    </source>
</evidence>
<organism evidence="2 3">
    <name type="scientific">Steccherinum ochraceum</name>
    <dbReference type="NCBI Taxonomy" id="92696"/>
    <lineage>
        <taxon>Eukaryota</taxon>
        <taxon>Fungi</taxon>
        <taxon>Dikarya</taxon>
        <taxon>Basidiomycota</taxon>
        <taxon>Agaricomycotina</taxon>
        <taxon>Agaricomycetes</taxon>
        <taxon>Polyporales</taxon>
        <taxon>Steccherinaceae</taxon>
        <taxon>Steccherinum</taxon>
    </lineage>
</organism>
<comment type="caution">
    <text evidence="2">The sequence shown here is derived from an EMBL/GenBank/DDBJ whole genome shotgun (WGS) entry which is preliminary data.</text>
</comment>
<reference evidence="2 3" key="1">
    <citation type="submission" date="2018-11" db="EMBL/GenBank/DDBJ databases">
        <title>Genome assembly of Steccherinum ochraceum LE-BIN_3174, the white-rot fungus of the Steccherinaceae family (The Residual Polyporoid clade, Polyporales, Basidiomycota).</title>
        <authorList>
            <person name="Fedorova T.V."/>
            <person name="Glazunova O.A."/>
            <person name="Landesman E.O."/>
            <person name="Moiseenko K.V."/>
            <person name="Psurtseva N.V."/>
            <person name="Savinova O.S."/>
            <person name="Shakhova N.V."/>
            <person name="Tyazhelova T.V."/>
            <person name="Vasina D.V."/>
        </authorList>
    </citation>
    <scope>NUCLEOTIDE SEQUENCE [LARGE SCALE GENOMIC DNA]</scope>
    <source>
        <strain evidence="2 3">LE-BIN_3174</strain>
    </source>
</reference>
<feature type="compositionally biased region" description="Polar residues" evidence="1">
    <location>
        <begin position="378"/>
        <end position="418"/>
    </location>
</feature>
<feature type="region of interest" description="Disordered" evidence="1">
    <location>
        <begin position="969"/>
        <end position="1060"/>
    </location>
</feature>
<feature type="compositionally biased region" description="Low complexity" evidence="1">
    <location>
        <begin position="98"/>
        <end position="117"/>
    </location>
</feature>
<dbReference type="AlphaFoldDB" id="A0A4R0RU06"/>
<feature type="compositionally biased region" description="Low complexity" evidence="1">
    <location>
        <begin position="579"/>
        <end position="596"/>
    </location>
</feature>
<dbReference type="STRING" id="92696.A0A4R0RU06"/>
<keyword evidence="3" id="KW-1185">Reference proteome</keyword>
<accession>A0A4R0RU06</accession>
<feature type="compositionally biased region" description="Polar residues" evidence="1">
    <location>
        <begin position="603"/>
        <end position="620"/>
    </location>
</feature>
<protein>
    <recommendedName>
        <fullName evidence="4">LIM-domain binding protein-domain-containing protein</fullName>
    </recommendedName>
</protein>
<feature type="region of interest" description="Disordered" evidence="1">
    <location>
        <begin position="823"/>
        <end position="850"/>
    </location>
</feature>
<feature type="region of interest" description="Disordered" evidence="1">
    <location>
        <begin position="96"/>
        <end position="142"/>
    </location>
</feature>
<proteinExistence type="predicted"/>
<evidence type="ECO:0000313" key="2">
    <source>
        <dbReference type="EMBL" id="TCD69169.1"/>
    </source>
</evidence>
<sequence>MRDGLVAADDGVLALVLAVPPSAPVPPLSSSRHTDPVFPPVLSPSLFHRAHKPSICPAFAYLLPPILQMNVRPDLLRQNPMNHVPQGLLAMNGPHLFQQQQPQPPQLGQQAPQSAPPHMGLMPNGPTQNPSLGMLSSAQNSQASNNQAVYQLQLAQAANQRRQQQQQHLALSAQGLAPQTAPGPPHVNGINHNQLQNMQFGNPMMQQNPLRRVPSQPLGQAAGSHMPGMHSNQPVVGGIPPMGGMMNPQAGMPSQQLRSQVSQPQMRMQSQHQQQLSMQGHPDFLGGRGMQGNVGLPGNMTRATSAQATQQLLGGMSQSPSVPQQHPGLMQQGSMQNPSFQGSLSMAHNQPQPQLANSPRASHAQGNMSSSSSPPNGAAQQAGGNRTRMTPDNAMFFQNPQMSHPMSHNPSRMSTGNPPFNFAPSSTPPAHLGDIPTSLGSAGQVGRAGLMTPAQAFQEMNQGGDHFPFAHSISSGPPRPPSQHAPHPHFPMPSSQPPQRPQPSPVPGQNLHASAQQPESQMHQMQPHRNQSPAQVAQSQSPQAGPSQTPRSTQTPLPSNPPGSGPGPRSATLSGHGSAGASPSAAPAPSTPTQAPAVPPRQPSTVPAPNVPTSSSNGLQTVDGPGGLSASQTNPALAPPRPTLGNMTYPVGFGQGLLRLLQFSGVLASDTQNSQKLQLSYWDSLIKEYFTARASLKFTLWKDNQRNEAKPFEIGVPILPRFFLVTSQSGVKSMNLSLDGARERIVSQGHAVVECVHAVWTYRYQNGYTVTLRGPMTAHILVSPNQAPHQHVSSYTLKFDQLQFDANYHDKLIAMESVGGSRVQESPRLKAPSTPILNGAHFGQRPEDDDRRYDEPRLIIEKAVIPAEPVNAFGIPQATMRCLELAESVAQMSPLIQYSTENSLGPLDALTQYARKLRETQGPGLNGIGGQHLLGPGFSPSGSGAFDGMTGVPATPPVSLYTDALSSAGVSNPVSTPGVSHDSKPPKPSPMGQHPSTPNSGPAAASTPASAPTPTASTTPSMAPSTLKRKAGGENAASNNSTPEVPPPKRPARKRGRTGG</sequence>
<dbReference type="InterPro" id="IPR029005">
    <property type="entry name" value="LIM-bd/SEUSS"/>
</dbReference>
<feature type="compositionally biased region" description="Polar residues" evidence="1">
    <location>
        <begin position="331"/>
        <end position="368"/>
    </location>
</feature>
<dbReference type="Pfam" id="PF01803">
    <property type="entry name" value="LIM_bind"/>
    <property type="match status" value="1"/>
</dbReference>
<feature type="compositionally biased region" description="Polar residues" evidence="1">
    <location>
        <begin position="969"/>
        <end position="978"/>
    </location>
</feature>
<feature type="compositionally biased region" description="Low complexity" evidence="1">
    <location>
        <begin position="995"/>
        <end position="1026"/>
    </location>
</feature>
<evidence type="ECO:0008006" key="4">
    <source>
        <dbReference type="Google" id="ProtNLM"/>
    </source>
</evidence>
<feature type="compositionally biased region" description="Polar residues" evidence="1">
    <location>
        <begin position="511"/>
        <end position="530"/>
    </location>
</feature>
<feature type="region of interest" description="Disordered" evidence="1">
    <location>
        <begin position="461"/>
        <end position="643"/>
    </location>
</feature>
<feature type="compositionally biased region" description="Basic residues" evidence="1">
    <location>
        <begin position="1050"/>
        <end position="1060"/>
    </location>
</feature>
<gene>
    <name evidence="2" type="ORF">EIP91_008465</name>
</gene>
<feature type="compositionally biased region" description="Polar residues" evidence="1">
    <location>
        <begin position="314"/>
        <end position="324"/>
    </location>
</feature>
<dbReference type="Proteomes" id="UP000292702">
    <property type="component" value="Unassembled WGS sequence"/>
</dbReference>
<dbReference type="EMBL" id="RWJN01000047">
    <property type="protein sequence ID" value="TCD69169.1"/>
    <property type="molecule type" value="Genomic_DNA"/>
</dbReference>
<name>A0A4R0RU06_9APHY</name>
<dbReference type="PANTHER" id="PTHR10378">
    <property type="entry name" value="LIM DOMAIN-BINDING PROTEIN"/>
    <property type="match status" value="1"/>
</dbReference>
<feature type="compositionally biased region" description="Low complexity" evidence="1">
    <location>
        <begin position="531"/>
        <end position="548"/>
    </location>
</feature>